<keyword evidence="1" id="KW-0812">Transmembrane</keyword>
<reference evidence="2 3" key="1">
    <citation type="submission" date="2015-08" db="EMBL/GenBank/DDBJ databases">
        <authorList>
            <person name="Babu N.S."/>
            <person name="Beckwith C.J."/>
            <person name="Beseler K.G."/>
            <person name="Brison A."/>
            <person name="Carone J.V."/>
            <person name="Caskin T.P."/>
            <person name="Diamond M."/>
            <person name="Durham M.E."/>
            <person name="Foxe J.M."/>
            <person name="Go M."/>
            <person name="Henderson B.A."/>
            <person name="Jones I.B."/>
            <person name="McGettigan J.A."/>
            <person name="Micheletti S.J."/>
            <person name="Nasrallah M.E."/>
            <person name="Ortiz D."/>
            <person name="Piller C.R."/>
            <person name="Privatt S.R."/>
            <person name="Schneider S.L."/>
            <person name="Sharp S."/>
            <person name="Smith T.C."/>
            <person name="Stanton J.D."/>
            <person name="Ullery H.E."/>
            <person name="Wilson R.J."/>
            <person name="Serrano M.G."/>
            <person name="Buck G."/>
            <person name="Lee V."/>
            <person name="Wang Y."/>
            <person name="Carvalho R."/>
            <person name="Voegtly L."/>
            <person name="Shi R."/>
            <person name="Duckworth R."/>
            <person name="Johnson A."/>
            <person name="Loviza R."/>
            <person name="Walstead R."/>
            <person name="Shah Z."/>
            <person name="Kiflezghi M."/>
            <person name="Wade K."/>
            <person name="Ball S.L."/>
            <person name="Bradley K.W."/>
            <person name="Asai D.J."/>
            <person name="Bowman C.A."/>
            <person name="Russell D.A."/>
            <person name="Pope W.H."/>
            <person name="Jacobs-Sera D."/>
            <person name="Hendrix R.W."/>
            <person name="Hatfull G.F."/>
        </authorList>
    </citation>
    <scope>NUCLEOTIDE SEQUENCE [LARGE SCALE GENOMIC DNA]</scope>
    <source>
        <strain evidence="2 3">DSM 27648</strain>
    </source>
</reference>
<proteinExistence type="predicted"/>
<organism evidence="2 3">
    <name type="scientific">Labilithrix luteola</name>
    <dbReference type="NCBI Taxonomy" id="1391654"/>
    <lineage>
        <taxon>Bacteria</taxon>
        <taxon>Pseudomonadati</taxon>
        <taxon>Myxococcota</taxon>
        <taxon>Polyangia</taxon>
        <taxon>Polyangiales</taxon>
        <taxon>Labilitrichaceae</taxon>
        <taxon>Labilithrix</taxon>
    </lineage>
</organism>
<keyword evidence="1" id="KW-0472">Membrane</keyword>
<dbReference type="AlphaFoldDB" id="A0A0K1QFA4"/>
<dbReference type="Proteomes" id="UP000064967">
    <property type="component" value="Chromosome"/>
</dbReference>
<dbReference type="Gene3D" id="1.25.40.10">
    <property type="entry name" value="Tetratricopeptide repeat domain"/>
    <property type="match status" value="1"/>
</dbReference>
<dbReference type="OrthoDB" id="5538159at2"/>
<evidence type="ECO:0000256" key="1">
    <source>
        <dbReference type="SAM" id="Phobius"/>
    </source>
</evidence>
<dbReference type="RefSeq" id="WP_146655022.1">
    <property type="nucleotide sequence ID" value="NZ_CP012333.1"/>
</dbReference>
<dbReference type="PATRIC" id="fig|1391654.3.peg.11227"/>
<accession>A0A0K1QFA4</accession>
<name>A0A0K1QFA4_9BACT</name>
<gene>
    <name evidence="2" type="ORF">AKJ09_11066</name>
</gene>
<feature type="transmembrane region" description="Helical" evidence="1">
    <location>
        <begin position="53"/>
        <end position="73"/>
    </location>
</feature>
<keyword evidence="3" id="KW-1185">Reference proteome</keyword>
<dbReference type="EMBL" id="CP012333">
    <property type="protein sequence ID" value="AKV04403.1"/>
    <property type="molecule type" value="Genomic_DNA"/>
</dbReference>
<sequence length="227" mass="23868">MSNEDRRFVEQLLDAARHDEAPDASARQARIHEHVVRAAPASAGLAARAFRSWGGFAVAGLGALAFVGVVASVTSRSVKQPPAPAIAAAPSVPVPPAASASVEVVADGEQVRGTSVWELPSVPAPKKAVAAQGEDADLLALELAALEGARKKLREGDAAGAQKRLTDFDRRFPHPRVGDEATVLRIEVLFALGRGEDARRLGQAFVATHPDSIYRARVAQLLGDPSR</sequence>
<dbReference type="KEGG" id="llu:AKJ09_11066"/>
<evidence type="ECO:0000313" key="2">
    <source>
        <dbReference type="EMBL" id="AKV04403.1"/>
    </source>
</evidence>
<protein>
    <recommendedName>
        <fullName evidence="4">Outer membrane lipoprotein BamD-like domain-containing protein</fullName>
    </recommendedName>
</protein>
<keyword evidence="1" id="KW-1133">Transmembrane helix</keyword>
<dbReference type="STRING" id="1391654.AKJ09_11066"/>
<evidence type="ECO:0008006" key="4">
    <source>
        <dbReference type="Google" id="ProtNLM"/>
    </source>
</evidence>
<evidence type="ECO:0000313" key="3">
    <source>
        <dbReference type="Proteomes" id="UP000064967"/>
    </source>
</evidence>
<dbReference type="InterPro" id="IPR011990">
    <property type="entry name" value="TPR-like_helical_dom_sf"/>
</dbReference>